<dbReference type="GO" id="GO:0008270">
    <property type="term" value="F:zinc ion binding"/>
    <property type="evidence" value="ECO:0007669"/>
    <property type="project" value="UniProtKB-KW"/>
</dbReference>
<dbReference type="AlphaFoldDB" id="A0A9P6WW60"/>
<accession>A0A9P6WW60</accession>
<evidence type="ECO:0000256" key="2">
    <source>
        <dbReference type="SAM" id="MobiDB-lite"/>
    </source>
</evidence>
<dbReference type="EMBL" id="JAANQT010005224">
    <property type="protein sequence ID" value="KAG1295419.1"/>
    <property type="molecule type" value="Genomic_DNA"/>
</dbReference>
<feature type="region of interest" description="Disordered" evidence="2">
    <location>
        <begin position="31"/>
        <end position="211"/>
    </location>
</feature>
<protein>
    <recommendedName>
        <fullName evidence="3">CCHC-type domain-containing protein</fullName>
    </recommendedName>
</protein>
<dbReference type="Gene3D" id="4.10.60.10">
    <property type="entry name" value="Zinc finger, CCHC-type"/>
    <property type="match status" value="1"/>
</dbReference>
<feature type="domain" description="CCHC-type" evidence="3">
    <location>
        <begin position="18"/>
        <end position="33"/>
    </location>
</feature>
<dbReference type="InterPro" id="IPR001878">
    <property type="entry name" value="Znf_CCHC"/>
</dbReference>
<keyword evidence="1" id="KW-0479">Metal-binding</keyword>
<proteinExistence type="predicted"/>
<evidence type="ECO:0000259" key="3">
    <source>
        <dbReference type="PROSITE" id="PS50158"/>
    </source>
</evidence>
<feature type="compositionally biased region" description="Polar residues" evidence="2">
    <location>
        <begin position="84"/>
        <end position="94"/>
    </location>
</feature>
<name>A0A9P6WW60_RHIOR</name>
<feature type="compositionally biased region" description="Low complexity" evidence="2">
    <location>
        <begin position="179"/>
        <end position="192"/>
    </location>
</feature>
<evidence type="ECO:0000256" key="1">
    <source>
        <dbReference type="PROSITE-ProRule" id="PRU00047"/>
    </source>
</evidence>
<dbReference type="Proteomes" id="UP000716291">
    <property type="component" value="Unassembled WGS sequence"/>
</dbReference>
<feature type="compositionally biased region" description="Polar residues" evidence="2">
    <location>
        <begin position="144"/>
        <end position="175"/>
    </location>
</feature>
<dbReference type="GO" id="GO:0003676">
    <property type="term" value="F:nucleic acid binding"/>
    <property type="evidence" value="ECO:0007669"/>
    <property type="project" value="InterPro"/>
</dbReference>
<keyword evidence="1" id="KW-0862">Zinc</keyword>
<comment type="caution">
    <text evidence="4">The sequence shown here is derived from an EMBL/GenBank/DDBJ whole genome shotgun (WGS) entry which is preliminary data.</text>
</comment>
<dbReference type="PROSITE" id="PS50158">
    <property type="entry name" value="ZF_CCHC"/>
    <property type="match status" value="1"/>
</dbReference>
<gene>
    <name evidence="4" type="ORF">G6F64_013328</name>
</gene>
<feature type="compositionally biased region" description="Polar residues" evidence="2">
    <location>
        <begin position="67"/>
        <end position="76"/>
    </location>
</feature>
<organism evidence="4 5">
    <name type="scientific">Rhizopus oryzae</name>
    <name type="common">Mucormycosis agent</name>
    <name type="synonym">Rhizopus arrhizus var. delemar</name>
    <dbReference type="NCBI Taxonomy" id="64495"/>
    <lineage>
        <taxon>Eukaryota</taxon>
        <taxon>Fungi</taxon>
        <taxon>Fungi incertae sedis</taxon>
        <taxon>Mucoromycota</taxon>
        <taxon>Mucoromycotina</taxon>
        <taxon>Mucoromycetes</taxon>
        <taxon>Mucorales</taxon>
        <taxon>Mucorineae</taxon>
        <taxon>Rhizopodaceae</taxon>
        <taxon>Rhizopus</taxon>
    </lineage>
</organism>
<keyword evidence="5" id="KW-1185">Reference proteome</keyword>
<sequence>MGHTRETCSERPSEIRTCFTCGVKGHLRVNCTRASPSEPEPSKRSRRIAPESAITTRSILKPRLPSQRHNTSQSSKWAPIVDKASTNTTDTSLEGTDPDEEHSSTAASPTHSDGDADMGSTEPVDPSLTHSDDDDVDMQVAEATVTNEDLSPPINTVIPNTDIPDQSYSANTSDKQLTKKSSITTSTIPTRSSPRKNKGLHSGRLDPGNPQ</sequence>
<evidence type="ECO:0000313" key="4">
    <source>
        <dbReference type="EMBL" id="KAG1295419.1"/>
    </source>
</evidence>
<reference evidence="4" key="1">
    <citation type="journal article" date="2020" name="Microb. Genom.">
        <title>Genetic diversity of clinical and environmental Mucorales isolates obtained from an investigation of mucormycosis cases among solid organ transplant recipients.</title>
        <authorList>
            <person name="Nguyen M.H."/>
            <person name="Kaul D."/>
            <person name="Muto C."/>
            <person name="Cheng S.J."/>
            <person name="Richter R.A."/>
            <person name="Bruno V.M."/>
            <person name="Liu G."/>
            <person name="Beyhan S."/>
            <person name="Sundermann A.J."/>
            <person name="Mounaud S."/>
            <person name="Pasculle A.W."/>
            <person name="Nierman W.C."/>
            <person name="Driscoll E."/>
            <person name="Cumbie R."/>
            <person name="Clancy C.J."/>
            <person name="Dupont C.L."/>
        </authorList>
    </citation>
    <scope>NUCLEOTIDE SEQUENCE</scope>
    <source>
        <strain evidence="4">GL11</strain>
    </source>
</reference>
<evidence type="ECO:0000313" key="5">
    <source>
        <dbReference type="Proteomes" id="UP000716291"/>
    </source>
</evidence>
<keyword evidence="1" id="KW-0863">Zinc-finger</keyword>